<keyword evidence="2" id="KW-1185">Reference proteome</keyword>
<comment type="caution">
    <text evidence="1">The sequence shown here is derived from an EMBL/GenBank/DDBJ whole genome shotgun (WGS) entry which is preliminary data.</text>
</comment>
<accession>A0A7J8R655</accession>
<evidence type="ECO:0000313" key="1">
    <source>
        <dbReference type="EMBL" id="MBA0608832.1"/>
    </source>
</evidence>
<dbReference type="EMBL" id="JABFAC010000003">
    <property type="protein sequence ID" value="MBA0608832.1"/>
    <property type="molecule type" value="Genomic_DNA"/>
</dbReference>
<reference evidence="1 2" key="1">
    <citation type="journal article" date="2019" name="Genome Biol. Evol.">
        <title>Insights into the evolution of the New World diploid cottons (Gossypium, subgenus Houzingenia) based on genome sequencing.</title>
        <authorList>
            <person name="Grover C.E."/>
            <person name="Arick M.A. 2nd"/>
            <person name="Thrash A."/>
            <person name="Conover J.L."/>
            <person name="Sanders W.S."/>
            <person name="Peterson D.G."/>
            <person name="Frelichowski J.E."/>
            <person name="Scheffler J.A."/>
            <person name="Scheffler B.E."/>
            <person name="Wendel J.F."/>
        </authorList>
    </citation>
    <scope>NUCLEOTIDE SEQUENCE [LARGE SCALE GENOMIC DNA]</scope>
    <source>
        <strain evidence="1">27</strain>
        <tissue evidence="1">Leaf</tissue>
    </source>
</reference>
<gene>
    <name evidence="1" type="ORF">Godav_021010</name>
</gene>
<protein>
    <submittedName>
        <fullName evidence="1">Uncharacterized protein</fullName>
    </submittedName>
</protein>
<proteinExistence type="predicted"/>
<organism evidence="1 2">
    <name type="scientific">Gossypium davidsonii</name>
    <name type="common">Davidson's cotton</name>
    <name type="synonym">Gossypium klotzschianum subsp. davidsonii</name>
    <dbReference type="NCBI Taxonomy" id="34287"/>
    <lineage>
        <taxon>Eukaryota</taxon>
        <taxon>Viridiplantae</taxon>
        <taxon>Streptophyta</taxon>
        <taxon>Embryophyta</taxon>
        <taxon>Tracheophyta</taxon>
        <taxon>Spermatophyta</taxon>
        <taxon>Magnoliopsida</taxon>
        <taxon>eudicotyledons</taxon>
        <taxon>Gunneridae</taxon>
        <taxon>Pentapetalae</taxon>
        <taxon>rosids</taxon>
        <taxon>malvids</taxon>
        <taxon>Malvales</taxon>
        <taxon>Malvaceae</taxon>
        <taxon>Malvoideae</taxon>
        <taxon>Gossypium</taxon>
    </lineage>
</organism>
<sequence length="59" mass="6859">MMRTAMMIVTVNMKLMNILEVKTLKTKNKNSWWMICLITKDHAAGILGLCIWGTRQYVD</sequence>
<dbReference type="AlphaFoldDB" id="A0A7J8R655"/>
<dbReference type="Proteomes" id="UP000593561">
    <property type="component" value="Unassembled WGS sequence"/>
</dbReference>
<feature type="non-terminal residue" evidence="1">
    <location>
        <position position="59"/>
    </location>
</feature>
<name>A0A7J8R655_GOSDV</name>
<evidence type="ECO:0000313" key="2">
    <source>
        <dbReference type="Proteomes" id="UP000593561"/>
    </source>
</evidence>